<dbReference type="InterPro" id="IPR002502">
    <property type="entry name" value="Amidase_domain"/>
</dbReference>
<dbReference type="EMBL" id="RBAM01000024">
    <property type="protein sequence ID" value="RKN61854.1"/>
    <property type="molecule type" value="Genomic_DNA"/>
</dbReference>
<keyword evidence="3" id="KW-1185">Reference proteome</keyword>
<sequence>MADPLSADQLVAALRAEGLRVVEYKSWRTNNRNHIGPWGPVHGVMIHHTVTSGTDASVRLCYDGHSSLPGPLCHGVIAKDGTVHLVGNGRANHAGSGDGDVLAAVIEEDDLPADNETDTDGNTHFYGFECVNLGDGRDPWPPEQVEAIVRASAALCRAHGWGGGSVIGHLEWQPGKVDPRPAPGGGDVRMPSIRGAVAARLDTTTPGRAPEEDDMPRPRYLALGMTRPLEIRDSGVWVSLPFDTEWADEAAQHFAGGQSFAADGAQYVGVLNLRLSGLAPGEEVQVRVVEDGPDGQVRYQIAEGIGSDGGSYPPIPVCGKVGAGRRAKIMIAQHNGGRGPVTIERAELKAQVWP</sequence>
<evidence type="ECO:0000313" key="2">
    <source>
        <dbReference type="EMBL" id="RKN61854.1"/>
    </source>
</evidence>
<dbReference type="SUPFAM" id="SSF55846">
    <property type="entry name" value="N-acetylmuramoyl-L-alanine amidase-like"/>
    <property type="match status" value="1"/>
</dbReference>
<dbReference type="GO" id="GO:0008745">
    <property type="term" value="F:N-acetylmuramoyl-L-alanine amidase activity"/>
    <property type="evidence" value="ECO:0007669"/>
    <property type="project" value="InterPro"/>
</dbReference>
<evidence type="ECO:0000259" key="1">
    <source>
        <dbReference type="SMART" id="SM00644"/>
    </source>
</evidence>
<feature type="domain" description="N-acetylmuramoyl-L-alanine amidase" evidence="1">
    <location>
        <begin position="27"/>
        <end position="180"/>
    </location>
</feature>
<dbReference type="Proteomes" id="UP000270343">
    <property type="component" value="Unassembled WGS sequence"/>
</dbReference>
<dbReference type="RefSeq" id="WP_120759285.1">
    <property type="nucleotide sequence ID" value="NZ_RBAM01000024.1"/>
</dbReference>
<dbReference type="SMART" id="SM00644">
    <property type="entry name" value="Ami_2"/>
    <property type="match status" value="1"/>
</dbReference>
<dbReference type="AlphaFoldDB" id="A0A3B0AN94"/>
<comment type="caution">
    <text evidence="2">The sequence shown here is derived from an EMBL/GenBank/DDBJ whole genome shotgun (WGS) entry which is preliminary data.</text>
</comment>
<organism evidence="2 3">
    <name type="scientific">Streptomyces klenkii</name>
    <dbReference type="NCBI Taxonomy" id="1420899"/>
    <lineage>
        <taxon>Bacteria</taxon>
        <taxon>Bacillati</taxon>
        <taxon>Actinomycetota</taxon>
        <taxon>Actinomycetes</taxon>
        <taxon>Kitasatosporales</taxon>
        <taxon>Streptomycetaceae</taxon>
        <taxon>Streptomyces</taxon>
    </lineage>
</organism>
<dbReference type="GO" id="GO:0009253">
    <property type="term" value="P:peptidoglycan catabolic process"/>
    <property type="evidence" value="ECO:0007669"/>
    <property type="project" value="InterPro"/>
</dbReference>
<accession>A0A3B0AN94</accession>
<gene>
    <name evidence="2" type="ORF">D7231_31775</name>
</gene>
<proteinExistence type="predicted"/>
<protein>
    <submittedName>
        <fullName evidence="2">N-acetylmuramoyl-L-alanine amidase</fullName>
    </submittedName>
</protein>
<reference evidence="2 3" key="1">
    <citation type="journal article" date="2015" name="Antonie Van Leeuwenhoek">
        <title>Streptomyces klenkii sp. nov., isolated from deep marine sediment.</title>
        <authorList>
            <person name="Veyisoglu A."/>
            <person name="Sahin N."/>
        </authorList>
    </citation>
    <scope>NUCLEOTIDE SEQUENCE [LARGE SCALE GENOMIC DNA]</scope>
    <source>
        <strain evidence="2 3">KCTC 29202</strain>
    </source>
</reference>
<dbReference type="CDD" id="cd06583">
    <property type="entry name" value="PGRP"/>
    <property type="match status" value="1"/>
</dbReference>
<dbReference type="OrthoDB" id="5178799at2"/>
<dbReference type="InterPro" id="IPR036505">
    <property type="entry name" value="Amidase/PGRP_sf"/>
</dbReference>
<evidence type="ECO:0000313" key="3">
    <source>
        <dbReference type="Proteomes" id="UP000270343"/>
    </source>
</evidence>
<dbReference type="Gene3D" id="3.40.80.10">
    <property type="entry name" value="Peptidoglycan recognition protein-like"/>
    <property type="match status" value="1"/>
</dbReference>
<dbReference type="Pfam" id="PF01510">
    <property type="entry name" value="Amidase_2"/>
    <property type="match status" value="1"/>
</dbReference>
<name>A0A3B0AN94_9ACTN</name>